<keyword evidence="3 6" id="KW-0547">Nucleotide-binding</keyword>
<evidence type="ECO:0000256" key="2">
    <source>
        <dbReference type="ARBA" id="ARBA00022679"/>
    </source>
</evidence>
<dbReference type="PROSITE" id="PS50011">
    <property type="entry name" value="PROTEIN_KINASE_DOM"/>
    <property type="match status" value="1"/>
</dbReference>
<dbReference type="EMBL" id="CAMGYJ010000011">
    <property type="protein sequence ID" value="CAI0559291.1"/>
    <property type="molecule type" value="Genomic_DNA"/>
</dbReference>
<evidence type="ECO:0000256" key="1">
    <source>
        <dbReference type="ARBA" id="ARBA00022527"/>
    </source>
</evidence>
<evidence type="ECO:0000256" key="5">
    <source>
        <dbReference type="ARBA" id="ARBA00022840"/>
    </source>
</evidence>
<keyword evidence="2" id="KW-0808">Transferase</keyword>
<dbReference type="Proteomes" id="UP001154282">
    <property type="component" value="Unassembled WGS sequence"/>
</dbReference>
<keyword evidence="9" id="KW-1185">Reference proteome</keyword>
<feature type="domain" description="Protein kinase" evidence="7">
    <location>
        <begin position="1"/>
        <end position="105"/>
    </location>
</feature>
<name>A0AAV0RPU7_9ROSI</name>
<evidence type="ECO:0000256" key="3">
    <source>
        <dbReference type="ARBA" id="ARBA00022741"/>
    </source>
</evidence>
<reference evidence="8" key="1">
    <citation type="submission" date="2022-08" db="EMBL/GenBank/DDBJ databases">
        <authorList>
            <person name="Gutierrez-Valencia J."/>
        </authorList>
    </citation>
    <scope>NUCLEOTIDE SEQUENCE</scope>
</reference>
<dbReference type="InterPro" id="IPR000719">
    <property type="entry name" value="Prot_kinase_dom"/>
</dbReference>
<dbReference type="PANTHER" id="PTHR43895">
    <property type="entry name" value="CALCIUM/CALMODULIN-DEPENDENT PROTEIN KINASE KINASE-RELATED"/>
    <property type="match status" value="1"/>
</dbReference>
<evidence type="ECO:0000313" key="9">
    <source>
        <dbReference type="Proteomes" id="UP001154282"/>
    </source>
</evidence>
<proteinExistence type="predicted"/>
<dbReference type="GO" id="GO:0004674">
    <property type="term" value="F:protein serine/threonine kinase activity"/>
    <property type="evidence" value="ECO:0007669"/>
    <property type="project" value="UniProtKB-KW"/>
</dbReference>
<comment type="caution">
    <text evidence="8">The sequence shown here is derived from an EMBL/GenBank/DDBJ whole genome shotgun (WGS) entry which is preliminary data.</text>
</comment>
<keyword evidence="4" id="KW-0418">Kinase</keyword>
<dbReference type="AlphaFoldDB" id="A0AAV0RPU7"/>
<organism evidence="8 9">
    <name type="scientific">Linum tenue</name>
    <dbReference type="NCBI Taxonomy" id="586396"/>
    <lineage>
        <taxon>Eukaryota</taxon>
        <taxon>Viridiplantae</taxon>
        <taxon>Streptophyta</taxon>
        <taxon>Embryophyta</taxon>
        <taxon>Tracheophyta</taxon>
        <taxon>Spermatophyta</taxon>
        <taxon>Magnoliopsida</taxon>
        <taxon>eudicotyledons</taxon>
        <taxon>Gunneridae</taxon>
        <taxon>Pentapetalae</taxon>
        <taxon>rosids</taxon>
        <taxon>fabids</taxon>
        <taxon>Malpighiales</taxon>
        <taxon>Linaceae</taxon>
        <taxon>Linum</taxon>
    </lineage>
</organism>
<feature type="binding site" evidence="6">
    <location>
        <position position="29"/>
    </location>
    <ligand>
        <name>ATP</name>
        <dbReference type="ChEBI" id="CHEBI:30616"/>
    </ligand>
</feature>
<dbReference type="Pfam" id="PF00069">
    <property type="entry name" value="Pkinase"/>
    <property type="match status" value="1"/>
</dbReference>
<evidence type="ECO:0000256" key="4">
    <source>
        <dbReference type="ARBA" id="ARBA00022777"/>
    </source>
</evidence>
<sequence length="105" mass="11958">MGLLLGRGSFAKVFAAYSITDGDNPVVIKIIDNTKTDSIMETKIICEIKAMRRLQHHPNVLRILEVMATKTKIFIVMELVIGGDLFFKVVQRGRMKKFGARRYFP</sequence>
<dbReference type="PANTHER" id="PTHR43895:SF33">
    <property type="entry name" value="PROTEIN KINASE DOMAIN-CONTAINING PROTEIN"/>
    <property type="match status" value="1"/>
</dbReference>
<gene>
    <name evidence="8" type="ORF">LITE_LOCUS49143</name>
</gene>
<dbReference type="GO" id="GO:0005524">
    <property type="term" value="F:ATP binding"/>
    <property type="evidence" value="ECO:0007669"/>
    <property type="project" value="UniProtKB-UniRule"/>
</dbReference>
<dbReference type="SUPFAM" id="SSF56112">
    <property type="entry name" value="Protein kinase-like (PK-like)"/>
    <property type="match status" value="1"/>
</dbReference>
<dbReference type="InterPro" id="IPR017441">
    <property type="entry name" value="Protein_kinase_ATP_BS"/>
</dbReference>
<dbReference type="Gene3D" id="1.10.510.10">
    <property type="entry name" value="Transferase(Phosphotransferase) domain 1"/>
    <property type="match status" value="1"/>
</dbReference>
<dbReference type="GO" id="GO:0007165">
    <property type="term" value="P:signal transduction"/>
    <property type="evidence" value="ECO:0007669"/>
    <property type="project" value="TreeGrafter"/>
</dbReference>
<evidence type="ECO:0000259" key="7">
    <source>
        <dbReference type="PROSITE" id="PS50011"/>
    </source>
</evidence>
<accession>A0AAV0RPU7</accession>
<keyword evidence="1" id="KW-0723">Serine/threonine-protein kinase</keyword>
<dbReference type="InterPro" id="IPR011009">
    <property type="entry name" value="Kinase-like_dom_sf"/>
</dbReference>
<protein>
    <recommendedName>
        <fullName evidence="7">Protein kinase domain-containing protein</fullName>
    </recommendedName>
</protein>
<dbReference type="PROSITE" id="PS00107">
    <property type="entry name" value="PROTEIN_KINASE_ATP"/>
    <property type="match status" value="1"/>
</dbReference>
<keyword evidence="5 6" id="KW-0067">ATP-binding</keyword>
<evidence type="ECO:0000313" key="8">
    <source>
        <dbReference type="EMBL" id="CAI0559291.1"/>
    </source>
</evidence>
<evidence type="ECO:0000256" key="6">
    <source>
        <dbReference type="PROSITE-ProRule" id="PRU10141"/>
    </source>
</evidence>